<dbReference type="AlphaFoldDB" id="A0A6J4UX06"/>
<organism evidence="2">
    <name type="scientific">uncultured Synechococcales cyanobacterium</name>
    <dbReference type="NCBI Taxonomy" id="1936017"/>
    <lineage>
        <taxon>Bacteria</taxon>
        <taxon>Bacillati</taxon>
        <taxon>Cyanobacteriota</taxon>
        <taxon>Cyanophyceae</taxon>
        <taxon>Synechococcales</taxon>
        <taxon>environmental samples</taxon>
    </lineage>
</organism>
<sequence length="69" mass="7901">MQGRAGIEGTLSEGIRAHRLRRARYIGLAKTHLQHLMTATAINFKRIFYWLSEVPQVTTRTSQFAKLMA</sequence>
<evidence type="ECO:0000313" key="2">
    <source>
        <dbReference type="EMBL" id="CAA9558509.1"/>
    </source>
</evidence>
<name>A0A6J4UX06_9CYAN</name>
<reference evidence="2" key="1">
    <citation type="submission" date="2020-02" db="EMBL/GenBank/DDBJ databases">
        <authorList>
            <person name="Meier V. D."/>
        </authorList>
    </citation>
    <scope>NUCLEOTIDE SEQUENCE</scope>
    <source>
        <strain evidence="2">AVDCRST_MAG81</strain>
    </source>
</reference>
<dbReference type="InterPro" id="IPR025668">
    <property type="entry name" value="Tnp_DDE_dom"/>
</dbReference>
<evidence type="ECO:0000259" key="1">
    <source>
        <dbReference type="Pfam" id="PF13751"/>
    </source>
</evidence>
<proteinExistence type="predicted"/>
<feature type="domain" description="Transposase DDE" evidence="1">
    <location>
        <begin position="4"/>
        <end position="47"/>
    </location>
</feature>
<protein>
    <recommendedName>
        <fullName evidence="1">Transposase DDE domain-containing protein</fullName>
    </recommendedName>
</protein>
<accession>A0A6J4UX06</accession>
<gene>
    <name evidence="2" type="ORF">AVDCRST_MAG81-444</name>
</gene>
<dbReference type="Pfam" id="PF13751">
    <property type="entry name" value="DDE_Tnp_1_6"/>
    <property type="match status" value="1"/>
</dbReference>
<dbReference type="EMBL" id="CADCWO010000030">
    <property type="protein sequence ID" value="CAA9558509.1"/>
    <property type="molecule type" value="Genomic_DNA"/>
</dbReference>